<keyword evidence="4" id="KW-1134">Transmembrane beta strand</keyword>
<keyword evidence="6" id="KW-0472">Membrane</keyword>
<dbReference type="InterPro" id="IPR003423">
    <property type="entry name" value="OMP_efflux"/>
</dbReference>
<comment type="similarity">
    <text evidence="2">Belongs to the outer membrane factor (OMF) (TC 1.B.17) family.</text>
</comment>
<feature type="chain" id="PRO_5016860135" evidence="8">
    <location>
        <begin position="28"/>
        <end position="458"/>
    </location>
</feature>
<dbReference type="Pfam" id="PF02321">
    <property type="entry name" value="OEP"/>
    <property type="match status" value="2"/>
</dbReference>
<evidence type="ECO:0000256" key="7">
    <source>
        <dbReference type="ARBA" id="ARBA00023237"/>
    </source>
</evidence>
<evidence type="ECO:0000313" key="9">
    <source>
        <dbReference type="EMBL" id="RCW31044.1"/>
    </source>
</evidence>
<dbReference type="PANTHER" id="PTHR30026:SF20">
    <property type="entry name" value="OUTER MEMBRANE PROTEIN TOLC"/>
    <property type="match status" value="1"/>
</dbReference>
<name>A0A368UUK0_9BACT</name>
<keyword evidence="8" id="KW-0732">Signal</keyword>
<sequence length="458" mass="51683">MTQMRSLGKFFLPLVIGLLVFSAKTMAQEEAGNDTLYLSIDEAVEIALSDNPGIKVADKEITKVDYSRKEVWAGLIPSVSAEGSYNRNVKKPVMFLSEDMAAGFGGNTTIEIGSDNSYSGAITAAMPLFNMSLFRNIQMTEVQMESALESARQSRINMISEVKKAYFNCLLANDSYNVMKRSIRNARENYDNIKRLYEQGAAAEYDVIRSEVQVRNLEPSLTEARNGREVSVLMLKILLGLERDMPVKFKEDLLTFNQLIETMPPAPQQDISNNSDIRQLNVQELQLDKQFDLTRAQRFPTLSAFVNFQYQTQANHFRFNEYEWAKPVVAGLQLQVPIFSGFSKRYQEKQVEISMEQLSFQRENVERQVSVSVLNAHSQMEAAAEKVESGKVGVKQAERGYKIAQTRYETGVGTLLELNDAEVALTQSQLNLNQARFEFLSARAEYEKLLGNSLPGEN</sequence>
<reference evidence="9 10" key="1">
    <citation type="submission" date="2018-07" db="EMBL/GenBank/DDBJ databases">
        <title>Freshwater and sediment microbial communities from various areas in North America, analyzing microbe dynamics in response to fracking.</title>
        <authorList>
            <person name="Lamendella R."/>
        </authorList>
    </citation>
    <scope>NUCLEOTIDE SEQUENCE [LARGE SCALE GENOMIC DNA]</scope>
    <source>
        <strain evidence="9 10">160A</strain>
    </source>
</reference>
<dbReference type="GO" id="GO:0009279">
    <property type="term" value="C:cell outer membrane"/>
    <property type="evidence" value="ECO:0007669"/>
    <property type="project" value="UniProtKB-SubCell"/>
</dbReference>
<keyword evidence="3" id="KW-0813">Transport</keyword>
<evidence type="ECO:0000256" key="2">
    <source>
        <dbReference type="ARBA" id="ARBA00007613"/>
    </source>
</evidence>
<dbReference type="AlphaFoldDB" id="A0A368UUK0"/>
<keyword evidence="10" id="KW-1185">Reference proteome</keyword>
<keyword evidence="5" id="KW-0812">Transmembrane</keyword>
<feature type="signal peptide" evidence="8">
    <location>
        <begin position="1"/>
        <end position="27"/>
    </location>
</feature>
<evidence type="ECO:0000313" key="10">
    <source>
        <dbReference type="Proteomes" id="UP000252733"/>
    </source>
</evidence>
<dbReference type="GO" id="GO:1990281">
    <property type="term" value="C:efflux pump complex"/>
    <property type="evidence" value="ECO:0007669"/>
    <property type="project" value="TreeGrafter"/>
</dbReference>
<dbReference type="InterPro" id="IPR051906">
    <property type="entry name" value="TolC-like"/>
</dbReference>
<protein>
    <submittedName>
        <fullName evidence="9">Outer membrane protein TolC</fullName>
    </submittedName>
</protein>
<evidence type="ECO:0000256" key="1">
    <source>
        <dbReference type="ARBA" id="ARBA00004442"/>
    </source>
</evidence>
<evidence type="ECO:0000256" key="4">
    <source>
        <dbReference type="ARBA" id="ARBA00022452"/>
    </source>
</evidence>
<proteinExistence type="inferred from homology"/>
<accession>A0A368UUK0</accession>
<dbReference type="Gene3D" id="1.20.1600.10">
    <property type="entry name" value="Outer membrane efflux proteins (OEP)"/>
    <property type="match status" value="1"/>
</dbReference>
<dbReference type="Proteomes" id="UP000252733">
    <property type="component" value="Unassembled WGS sequence"/>
</dbReference>
<evidence type="ECO:0000256" key="3">
    <source>
        <dbReference type="ARBA" id="ARBA00022448"/>
    </source>
</evidence>
<evidence type="ECO:0000256" key="6">
    <source>
        <dbReference type="ARBA" id="ARBA00023136"/>
    </source>
</evidence>
<dbReference type="GO" id="GO:0015562">
    <property type="term" value="F:efflux transmembrane transporter activity"/>
    <property type="evidence" value="ECO:0007669"/>
    <property type="project" value="InterPro"/>
</dbReference>
<dbReference type="PANTHER" id="PTHR30026">
    <property type="entry name" value="OUTER MEMBRANE PROTEIN TOLC"/>
    <property type="match status" value="1"/>
</dbReference>
<dbReference type="SUPFAM" id="SSF56954">
    <property type="entry name" value="Outer membrane efflux proteins (OEP)"/>
    <property type="match status" value="1"/>
</dbReference>
<evidence type="ECO:0000256" key="8">
    <source>
        <dbReference type="SAM" id="SignalP"/>
    </source>
</evidence>
<gene>
    <name evidence="9" type="ORF">DFO77_11910</name>
</gene>
<dbReference type="GO" id="GO:0015288">
    <property type="term" value="F:porin activity"/>
    <property type="evidence" value="ECO:0007669"/>
    <property type="project" value="TreeGrafter"/>
</dbReference>
<comment type="caution">
    <text evidence="9">The sequence shown here is derived from an EMBL/GenBank/DDBJ whole genome shotgun (WGS) entry which is preliminary data.</text>
</comment>
<evidence type="ECO:0000256" key="5">
    <source>
        <dbReference type="ARBA" id="ARBA00022692"/>
    </source>
</evidence>
<organism evidence="9 10">
    <name type="scientific">Marinilabilia salmonicolor</name>
    <dbReference type="NCBI Taxonomy" id="989"/>
    <lineage>
        <taxon>Bacteria</taxon>
        <taxon>Pseudomonadati</taxon>
        <taxon>Bacteroidota</taxon>
        <taxon>Bacteroidia</taxon>
        <taxon>Marinilabiliales</taxon>
        <taxon>Marinilabiliaceae</taxon>
        <taxon>Marinilabilia</taxon>
    </lineage>
</organism>
<keyword evidence="7" id="KW-0998">Cell outer membrane</keyword>
<comment type="subcellular location">
    <subcellularLocation>
        <location evidence="1">Cell outer membrane</location>
    </subcellularLocation>
</comment>
<dbReference type="EMBL" id="QPIZ01000019">
    <property type="protein sequence ID" value="RCW31044.1"/>
    <property type="molecule type" value="Genomic_DNA"/>
</dbReference>